<feature type="domain" description="ABC transmembrane type-1" evidence="9">
    <location>
        <begin position="99"/>
        <end position="311"/>
    </location>
</feature>
<dbReference type="InterPro" id="IPR051393">
    <property type="entry name" value="ABC_transporter_permease"/>
</dbReference>
<dbReference type="SUPFAM" id="SSF161098">
    <property type="entry name" value="MetI-like"/>
    <property type="match status" value="1"/>
</dbReference>
<evidence type="ECO:0000256" key="7">
    <source>
        <dbReference type="RuleBase" id="RU363032"/>
    </source>
</evidence>
<name>A0ABD6H6Y4_AGRVI</name>
<evidence type="ECO:0000256" key="6">
    <source>
        <dbReference type="ARBA" id="ARBA00023136"/>
    </source>
</evidence>
<organism evidence="11 13">
    <name type="scientific">Agrobacterium vitis</name>
    <name type="common">Rhizobium vitis</name>
    <dbReference type="NCBI Taxonomy" id="373"/>
    <lineage>
        <taxon>Bacteria</taxon>
        <taxon>Pseudomonadati</taxon>
        <taxon>Pseudomonadota</taxon>
        <taxon>Alphaproteobacteria</taxon>
        <taxon>Hyphomicrobiales</taxon>
        <taxon>Rhizobiaceae</taxon>
        <taxon>Rhizobium/Agrobacterium group</taxon>
        <taxon>Agrobacterium</taxon>
    </lineage>
</organism>
<keyword evidence="6 7" id="KW-0472">Membrane</keyword>
<evidence type="ECO:0000256" key="2">
    <source>
        <dbReference type="ARBA" id="ARBA00022448"/>
    </source>
</evidence>
<feature type="transmembrane region" description="Helical" evidence="7">
    <location>
        <begin position="184"/>
        <end position="206"/>
    </location>
</feature>
<protein>
    <submittedName>
        <fullName evidence="11">ABC transporter permease subunit</fullName>
    </submittedName>
</protein>
<evidence type="ECO:0000256" key="4">
    <source>
        <dbReference type="ARBA" id="ARBA00022692"/>
    </source>
</evidence>
<evidence type="ECO:0000256" key="3">
    <source>
        <dbReference type="ARBA" id="ARBA00022475"/>
    </source>
</evidence>
<evidence type="ECO:0000313" key="10">
    <source>
        <dbReference type="EMBL" id="MUO41625.1"/>
    </source>
</evidence>
<evidence type="ECO:0000313" key="12">
    <source>
        <dbReference type="Proteomes" id="UP000179454"/>
    </source>
</evidence>
<evidence type="ECO:0000313" key="11">
    <source>
        <dbReference type="EMBL" id="MUP10125.1"/>
    </source>
</evidence>
<evidence type="ECO:0000259" key="9">
    <source>
        <dbReference type="PROSITE" id="PS50928"/>
    </source>
</evidence>
<feature type="transmembrane region" description="Helical" evidence="7">
    <location>
        <begin position="136"/>
        <end position="156"/>
    </location>
</feature>
<feature type="transmembrane region" description="Helical" evidence="7">
    <location>
        <begin position="243"/>
        <end position="263"/>
    </location>
</feature>
<keyword evidence="12" id="KW-1185">Reference proteome</keyword>
<dbReference type="EMBL" id="MBFE02000004">
    <property type="protein sequence ID" value="MUO41625.1"/>
    <property type="molecule type" value="Genomic_DNA"/>
</dbReference>
<dbReference type="InterPro" id="IPR000515">
    <property type="entry name" value="MetI-like"/>
</dbReference>
<sequence>MRRRSLMADRSSVPPGMGLPDVSLRRRSAPASMSIHAPRWSHALFVAPYLTFFATLLVFPLIWGIWLSFHKADMFSSGRFVGFDNYLRLFRDTVFIQSIWNTFYFVALTVPTLAVLGLFLALALNRQTRTAAVLRTLFFASSVLSVTIVTLVWRIVFIPQVGLLATIFGWFGATAPAALSDPDLAMIAIAIATVWWCLGLPMMLFLSALQQIPGDIYEAAALDNASRWRTLTAITLPSIKRTFLLVIIIQIVLQFQLFGQALLMTRGGPNNATRPIVLYIYEVTFRRWDLGLGAAASEILFILILLAAMAQYLITRRKGDAA</sequence>
<accession>A0ABD6H6Y4</accession>
<feature type="transmembrane region" description="Helical" evidence="7">
    <location>
        <begin position="290"/>
        <end position="314"/>
    </location>
</feature>
<dbReference type="PROSITE" id="PS50928">
    <property type="entry name" value="ABC_TM1"/>
    <property type="match status" value="1"/>
</dbReference>
<reference evidence="12 13" key="1">
    <citation type="submission" date="2019-11" db="EMBL/GenBank/DDBJ databases">
        <title>Whole-genome sequencing of Allorhizobium vitis.</title>
        <authorList>
            <person name="Gan H.M."/>
            <person name="Savka M.A."/>
        </authorList>
    </citation>
    <scope>NUCLEOTIDE SEQUENCE [LARGE SCALE GENOMIC DNA]</scope>
    <source>
        <strain evidence="11 13">RF2/1</strain>
        <strain evidence="10 12">T1/7</strain>
    </source>
</reference>
<evidence type="ECO:0000313" key="13">
    <source>
        <dbReference type="Proteomes" id="UP000179536"/>
    </source>
</evidence>
<dbReference type="AlphaFoldDB" id="A0ABD6H6Y4"/>
<feature type="transmembrane region" description="Helical" evidence="7">
    <location>
        <begin position="103"/>
        <end position="124"/>
    </location>
</feature>
<keyword evidence="4 7" id="KW-0812">Transmembrane</keyword>
<comment type="caution">
    <text evidence="11">The sequence shown here is derived from an EMBL/GenBank/DDBJ whole genome shotgun (WGS) entry which is preliminary data.</text>
</comment>
<dbReference type="Gene3D" id="1.10.3720.10">
    <property type="entry name" value="MetI-like"/>
    <property type="match status" value="1"/>
</dbReference>
<dbReference type="CDD" id="cd06261">
    <property type="entry name" value="TM_PBP2"/>
    <property type="match status" value="1"/>
</dbReference>
<dbReference type="PANTHER" id="PTHR30193:SF37">
    <property type="entry name" value="INNER MEMBRANE ABC TRANSPORTER PERMEASE PROTEIN YCJO"/>
    <property type="match status" value="1"/>
</dbReference>
<gene>
    <name evidence="11" type="ORF">BBK91_009630</name>
    <name evidence="10" type="ORF">BBL17_007485</name>
</gene>
<dbReference type="EMBL" id="MBFA02000005">
    <property type="protein sequence ID" value="MUP10125.1"/>
    <property type="molecule type" value="Genomic_DNA"/>
</dbReference>
<keyword evidence="2 7" id="KW-0813">Transport</keyword>
<feature type="region of interest" description="Disordered" evidence="8">
    <location>
        <begin position="1"/>
        <end position="21"/>
    </location>
</feature>
<keyword evidence="5 7" id="KW-1133">Transmembrane helix</keyword>
<comment type="similarity">
    <text evidence="7">Belongs to the binding-protein-dependent transport system permease family.</text>
</comment>
<dbReference type="GO" id="GO:0005886">
    <property type="term" value="C:plasma membrane"/>
    <property type="evidence" value="ECO:0007669"/>
    <property type="project" value="UniProtKB-SubCell"/>
</dbReference>
<dbReference type="InterPro" id="IPR035906">
    <property type="entry name" value="MetI-like_sf"/>
</dbReference>
<dbReference type="Proteomes" id="UP000179454">
    <property type="component" value="Unassembled WGS sequence"/>
</dbReference>
<feature type="transmembrane region" description="Helical" evidence="7">
    <location>
        <begin position="43"/>
        <end position="66"/>
    </location>
</feature>
<evidence type="ECO:0000256" key="1">
    <source>
        <dbReference type="ARBA" id="ARBA00004651"/>
    </source>
</evidence>
<dbReference type="Proteomes" id="UP000179536">
    <property type="component" value="Unassembled WGS sequence"/>
</dbReference>
<keyword evidence="3" id="KW-1003">Cell membrane</keyword>
<evidence type="ECO:0000256" key="8">
    <source>
        <dbReference type="SAM" id="MobiDB-lite"/>
    </source>
</evidence>
<dbReference type="Pfam" id="PF00528">
    <property type="entry name" value="BPD_transp_1"/>
    <property type="match status" value="1"/>
</dbReference>
<evidence type="ECO:0000256" key="5">
    <source>
        <dbReference type="ARBA" id="ARBA00022989"/>
    </source>
</evidence>
<dbReference type="PANTHER" id="PTHR30193">
    <property type="entry name" value="ABC TRANSPORTER PERMEASE PROTEIN"/>
    <property type="match status" value="1"/>
</dbReference>
<proteinExistence type="inferred from homology"/>
<comment type="subcellular location">
    <subcellularLocation>
        <location evidence="1 7">Cell membrane</location>
        <topology evidence="1 7">Multi-pass membrane protein</topology>
    </subcellularLocation>
</comment>